<dbReference type="SUPFAM" id="SSF63829">
    <property type="entry name" value="Calcium-dependent phosphotriesterase"/>
    <property type="match status" value="1"/>
</dbReference>
<evidence type="ECO:0000256" key="1">
    <source>
        <dbReference type="SAM" id="SignalP"/>
    </source>
</evidence>
<dbReference type="OrthoDB" id="60524at2"/>
<feature type="chain" id="PRO_5039003453" description="ABC transporter" evidence="1">
    <location>
        <begin position="24"/>
        <end position="391"/>
    </location>
</feature>
<evidence type="ECO:0000313" key="3">
    <source>
        <dbReference type="Proteomes" id="UP000238176"/>
    </source>
</evidence>
<evidence type="ECO:0000313" key="2">
    <source>
        <dbReference type="EMBL" id="PRY59905.1"/>
    </source>
</evidence>
<accession>A0A2T0UPQ2</accession>
<gene>
    <name evidence="2" type="ORF">B0I28_103379</name>
</gene>
<dbReference type="SUPFAM" id="SSF63825">
    <property type="entry name" value="YWTD domain"/>
    <property type="match status" value="1"/>
</dbReference>
<feature type="signal peptide" evidence="1">
    <location>
        <begin position="1"/>
        <end position="23"/>
    </location>
</feature>
<protein>
    <recommendedName>
        <fullName evidence="4">ABC transporter</fullName>
    </recommendedName>
</protein>
<dbReference type="AlphaFoldDB" id="A0A2T0UPQ2"/>
<keyword evidence="3" id="KW-1185">Reference proteome</keyword>
<evidence type="ECO:0008006" key="4">
    <source>
        <dbReference type="Google" id="ProtNLM"/>
    </source>
</evidence>
<organism evidence="2 3">
    <name type="scientific">Glycomyces artemisiae</name>
    <dbReference type="NCBI Taxonomy" id="1076443"/>
    <lineage>
        <taxon>Bacteria</taxon>
        <taxon>Bacillati</taxon>
        <taxon>Actinomycetota</taxon>
        <taxon>Actinomycetes</taxon>
        <taxon>Glycomycetales</taxon>
        <taxon>Glycomycetaceae</taxon>
        <taxon>Glycomyces</taxon>
    </lineage>
</organism>
<name>A0A2T0UPQ2_9ACTN</name>
<dbReference type="EMBL" id="PVTJ01000003">
    <property type="protein sequence ID" value="PRY59905.1"/>
    <property type="molecule type" value="Genomic_DNA"/>
</dbReference>
<dbReference type="PROSITE" id="PS51257">
    <property type="entry name" value="PROKAR_LIPOPROTEIN"/>
    <property type="match status" value="1"/>
</dbReference>
<dbReference type="RefSeq" id="WP_106363795.1">
    <property type="nucleotide sequence ID" value="NZ_PVTJ01000003.1"/>
</dbReference>
<dbReference type="Proteomes" id="UP000238176">
    <property type="component" value="Unassembled WGS sequence"/>
</dbReference>
<reference evidence="2 3" key="1">
    <citation type="submission" date="2018-03" db="EMBL/GenBank/DDBJ databases">
        <title>Genomic Encyclopedia of Type Strains, Phase III (KMG-III): the genomes of soil and plant-associated and newly described type strains.</title>
        <authorList>
            <person name="Whitman W."/>
        </authorList>
    </citation>
    <scope>NUCLEOTIDE SEQUENCE [LARGE SCALE GENOMIC DNA]</scope>
    <source>
        <strain evidence="2 3">CGMCC 4.7067</strain>
    </source>
</reference>
<sequence length="391" mass="40271">MPPPTRAPAAALACTVLAVAVLAGCSSGPGDTAEDPSPTAHGYVEGAEETAEAQWRLVIADAATGEVFLLDPVTEEPVAVADVDGARQAATDGRFAYVSDGTTTHVIDSGAWTVDHGDHVHYYKTEPRAVGDLDTDVSASVGDPAVTVVNGADGPVALDRESLDAGEIAATATVEAQAALPYDQRLLAIDDGTVTVLERDGGGGRALAEDCPDPQSPTVTRRGAVFACADGALLVSGEGDLTAEKIPYPAGASVDGGLHHRPGTPMLAARTGDGGVLVLDLKAREWTALDRTAHDLADAVAVSATGEDSPVLVLTEDGVLRSFDPATGAALAQTELMAVTDGAAIQVDTARAYVSDPEGAAVHEIDYRDELRLARTFDLDFRPDLMVETGW</sequence>
<proteinExistence type="predicted"/>
<comment type="caution">
    <text evidence="2">The sequence shown here is derived from an EMBL/GenBank/DDBJ whole genome shotgun (WGS) entry which is preliminary data.</text>
</comment>
<keyword evidence="1" id="KW-0732">Signal</keyword>